<keyword evidence="2" id="KW-1185">Reference proteome</keyword>
<proteinExistence type="predicted"/>
<dbReference type="Proteomes" id="UP000366872">
    <property type="component" value="Unassembled WGS sequence"/>
</dbReference>
<reference evidence="1 2" key="1">
    <citation type="submission" date="2019-04" db="EMBL/GenBank/DDBJ databases">
        <authorList>
            <person name="Van Vliet M D."/>
        </authorList>
    </citation>
    <scope>NUCLEOTIDE SEQUENCE [LARGE SCALE GENOMIC DNA]</scope>
    <source>
        <strain evidence="1 2">F1</strain>
    </source>
</reference>
<dbReference type="RefSeq" id="WP_136079411.1">
    <property type="nucleotide sequence ID" value="NZ_CAAHFG010000001.1"/>
</dbReference>
<accession>A0A6C2U3E0</accession>
<dbReference type="EMBL" id="CAAHFG010000001">
    <property type="protein sequence ID" value="VGO13876.1"/>
    <property type="molecule type" value="Genomic_DNA"/>
</dbReference>
<sequence>MTKSIAKRMIADLKQWFVINYPDEDKYQILLRTLKYGGSDDEAFIHPFPLYSETDNAKPSRDLIDEMQEQMDNTTCPLRTSVRLLHEDGLGFVVLGTEAVDMILRHNGLSNCLRKVYLTFDKNKYAKGDIAHFSQGDILTLEARSPLKGYMHLFHIDTNRILSPIYPGEGEISSLQVSQNFPQVLTDKINSRVKAESRGVIPTPLKFYNVDTGRARIVAVVLKEQVPMTCSHLKQRLPLPKLYSHELKYKVGLDHVNSSNDFLSLELDQIAIGTLDYYYEG</sequence>
<evidence type="ECO:0000313" key="2">
    <source>
        <dbReference type="Proteomes" id="UP000366872"/>
    </source>
</evidence>
<dbReference type="AlphaFoldDB" id="A0A6C2U3E0"/>
<organism evidence="1 2">
    <name type="scientific">Pontiella desulfatans</name>
    <dbReference type="NCBI Taxonomy" id="2750659"/>
    <lineage>
        <taxon>Bacteria</taxon>
        <taxon>Pseudomonadati</taxon>
        <taxon>Kiritimatiellota</taxon>
        <taxon>Kiritimatiellia</taxon>
        <taxon>Kiritimatiellales</taxon>
        <taxon>Pontiellaceae</taxon>
        <taxon>Pontiella</taxon>
    </lineage>
</organism>
<name>A0A6C2U3E0_PONDE</name>
<protein>
    <submittedName>
        <fullName evidence="1">Uncharacterized protein</fullName>
    </submittedName>
</protein>
<gene>
    <name evidence="1" type="ORF">PDESU_02433</name>
</gene>
<evidence type="ECO:0000313" key="1">
    <source>
        <dbReference type="EMBL" id="VGO13876.1"/>
    </source>
</evidence>